<dbReference type="AlphaFoldDB" id="A0A1L2FUL6"/>
<dbReference type="InterPro" id="IPR033129">
    <property type="entry name" value="PEPCASE_His_AS"/>
</dbReference>
<evidence type="ECO:0000313" key="12">
    <source>
        <dbReference type="EMBL" id="AOE43165.1"/>
    </source>
</evidence>
<dbReference type="Pfam" id="PF00311">
    <property type="entry name" value="PEPcase"/>
    <property type="match status" value="1"/>
</dbReference>
<dbReference type="InterPro" id="IPR021135">
    <property type="entry name" value="PEP_COase"/>
</dbReference>
<dbReference type="GO" id="GO:0008964">
    <property type="term" value="F:phosphoenolpyruvate carboxylase activity"/>
    <property type="evidence" value="ECO:0007669"/>
    <property type="project" value="UniProtKB-EC"/>
</dbReference>
<name>A0A1L2FUL6_9MYCE</name>
<dbReference type="PANTHER" id="PTHR30523:SF6">
    <property type="entry name" value="PHOSPHOENOLPYRUVATE CARBOXYLASE"/>
    <property type="match status" value="1"/>
</dbReference>
<reference evidence="12" key="1">
    <citation type="submission" date="2016-06" db="EMBL/GenBank/DDBJ databases">
        <title>A core phylogeny of Dictyostelia derived from 50 functionally divergent proteins retrieved from five existing and six newly sequenced genomes.</title>
        <authorList>
            <person name="Singh R."/>
            <person name="Schilde C."/>
            <person name="Gezzard T."/>
            <person name="Schaap P."/>
        </authorList>
    </citation>
    <scope>NUCLEOTIDE SEQUENCE</scope>
    <source>
        <strain evidence="12">MY1-1</strain>
    </source>
</reference>
<keyword evidence="7" id="KW-0456">Lyase</keyword>
<dbReference type="PROSITE" id="PS00781">
    <property type="entry name" value="PEPCASE_1"/>
    <property type="match status" value="1"/>
</dbReference>
<evidence type="ECO:0000256" key="6">
    <source>
        <dbReference type="ARBA" id="ARBA00022842"/>
    </source>
</evidence>
<comment type="similarity">
    <text evidence="3">Belongs to the PEPCase type 1 family.</text>
</comment>
<feature type="active site" evidence="10">
    <location>
        <position position="45"/>
    </location>
</feature>
<keyword evidence="6" id="KW-0460">Magnesium</keyword>
<evidence type="ECO:0000256" key="10">
    <source>
        <dbReference type="PROSITE-ProRule" id="PRU10111"/>
    </source>
</evidence>
<evidence type="ECO:0000256" key="9">
    <source>
        <dbReference type="ARBA" id="ARBA00048995"/>
    </source>
</evidence>
<evidence type="ECO:0000256" key="3">
    <source>
        <dbReference type="ARBA" id="ARBA00008346"/>
    </source>
</evidence>
<evidence type="ECO:0000256" key="1">
    <source>
        <dbReference type="ARBA" id="ARBA00001946"/>
    </source>
</evidence>
<keyword evidence="12" id="KW-0670">Pyruvate</keyword>
<dbReference type="EMBL" id="KX539326">
    <property type="protein sequence ID" value="AOE43165.1"/>
    <property type="molecule type" value="Genomic_DNA"/>
</dbReference>
<evidence type="ECO:0000256" key="5">
    <source>
        <dbReference type="ARBA" id="ARBA00022490"/>
    </source>
</evidence>
<dbReference type="InterPro" id="IPR018129">
    <property type="entry name" value="PEP_COase_Lys_AS"/>
</dbReference>
<dbReference type="PROSITE" id="PS00393">
    <property type="entry name" value="PEPCASE_2"/>
    <property type="match status" value="1"/>
</dbReference>
<dbReference type="FunFam" id="1.20.1440.90:FF:000001">
    <property type="entry name" value="Phosphoenolpyruvate carboxylase 1"/>
    <property type="match status" value="1"/>
</dbReference>
<evidence type="ECO:0000256" key="8">
    <source>
        <dbReference type="ARBA" id="ARBA00023300"/>
    </source>
</evidence>
<organism evidence="12">
    <name type="scientific">Coremiostelium polycephalum</name>
    <dbReference type="NCBI Taxonomy" id="142831"/>
    <lineage>
        <taxon>Eukaryota</taxon>
        <taxon>Amoebozoa</taxon>
        <taxon>Evosea</taxon>
        <taxon>Eumycetozoa</taxon>
        <taxon>Dictyostelia</taxon>
        <taxon>Dictyosteliales</taxon>
        <taxon>Coremiostelium</taxon>
    </lineage>
</organism>
<comment type="cofactor">
    <cofactor evidence="1">
        <name>Mg(2+)</name>
        <dbReference type="ChEBI" id="CHEBI:18420"/>
    </cofactor>
</comment>
<keyword evidence="5" id="KW-0963">Cytoplasm</keyword>
<sequence>MFVNNIIKLDPLEMPLSKVKISNTPVRKYLKAITEQSIELVLTAHPTQIMRRTLISKNNSIGETLQQLDNKSMTPFEREEISKQLVREISGSWLTDEIRRQKVTPEMEAQHTIPKFIRILDRTCKKYTNKNLPPEFVNITISSWMGGDRDGNANVTSEVTKSVCYFSRWIAANLFYREIDALLFELSMIKKTKSLGDLANQSAERREKQHKLKYLTTLYKEFREGIPDKEAYRIILAEIRDKMLLTKRYYEDLITGQPGTVTEQEIYNSAKEVIEPLKVCYDSLVEIGAEEVAQGRLLDILRRLACFGLVLSRLDIRQEASRHTEAIDAITTFLGIGSYKEWDEAKRQEFLVKELESKRPLIPEDLPCNPNVQEVLDTFKVASELSPESLGAYVISMCQRPSDILAVYLLQKSAGNKHPQRVVPLFETIDDLDRAPHTMESLYKIPWYINTISGKCEIMVGYSDSSKDAGRLTSAWELYKAQEILTDLAEKYKIELTIFHGRGGTVGRGGGPSYLAILSQPGKSLNGRLRITEQGEMIHAHYGQPGIALRTLEVYTTATLKQTLRPPPSPNARWREMMDHLSKVSCEKYRSVVRDNANFIRYYRSSTMQAEMAHLNIGSRPSKRTVLGGIESLRAIPWIFSFTQNRLILPVWLGVKEALTAAKEKGWEEEIKEMYKNWPFFQTTIDLVEMVLMKADPKIASRYNELLVPFELQSLGDELIKELNDTVHSILKLTGHSTLQQDNQLLQHLVLIRRAYMDPINYIQAEVLRRLRSAHVDAKDPVLIDTLIITFNGISAGMRNTG</sequence>
<evidence type="ECO:0000256" key="7">
    <source>
        <dbReference type="ARBA" id="ARBA00023239"/>
    </source>
</evidence>
<accession>A0A1L2FUL6</accession>
<proteinExistence type="inferred from homology"/>
<feature type="active site" evidence="11">
    <location>
        <position position="467"/>
    </location>
</feature>
<dbReference type="SUPFAM" id="SSF51621">
    <property type="entry name" value="Phosphoenolpyruvate/pyruvate domain"/>
    <property type="match status" value="1"/>
</dbReference>
<dbReference type="GO" id="GO:0006099">
    <property type="term" value="P:tricarboxylic acid cycle"/>
    <property type="evidence" value="ECO:0007669"/>
    <property type="project" value="InterPro"/>
</dbReference>
<keyword evidence="8" id="KW-0120">Carbon dioxide fixation</keyword>
<protein>
    <recommendedName>
        <fullName evidence="4">phosphoenolpyruvate carboxylase</fullName>
        <ecNumber evidence="4">4.1.1.31</ecNumber>
    </recommendedName>
</protein>
<dbReference type="PRINTS" id="PR00150">
    <property type="entry name" value="PEPCARBXLASE"/>
</dbReference>
<evidence type="ECO:0000256" key="11">
    <source>
        <dbReference type="PROSITE-ProRule" id="PRU10112"/>
    </source>
</evidence>
<dbReference type="GO" id="GO:0005829">
    <property type="term" value="C:cytosol"/>
    <property type="evidence" value="ECO:0007669"/>
    <property type="project" value="TreeGrafter"/>
</dbReference>
<dbReference type="PANTHER" id="PTHR30523">
    <property type="entry name" value="PHOSPHOENOLPYRUVATE CARBOXYLASE"/>
    <property type="match status" value="1"/>
</dbReference>
<evidence type="ECO:0000256" key="2">
    <source>
        <dbReference type="ARBA" id="ARBA00004496"/>
    </source>
</evidence>
<dbReference type="EC" id="4.1.1.31" evidence="4"/>
<dbReference type="Gene3D" id="1.20.1440.90">
    <property type="entry name" value="Phosphoenolpyruvate/pyruvate domain"/>
    <property type="match status" value="1"/>
</dbReference>
<comment type="subcellular location">
    <subcellularLocation>
        <location evidence="2">Cytoplasm</location>
    </subcellularLocation>
</comment>
<comment type="catalytic activity">
    <reaction evidence="9">
        <text>oxaloacetate + phosphate = phosphoenolpyruvate + hydrogencarbonate</text>
        <dbReference type="Rhea" id="RHEA:28370"/>
        <dbReference type="ChEBI" id="CHEBI:16452"/>
        <dbReference type="ChEBI" id="CHEBI:17544"/>
        <dbReference type="ChEBI" id="CHEBI:43474"/>
        <dbReference type="ChEBI" id="CHEBI:58702"/>
        <dbReference type="EC" id="4.1.1.31"/>
    </reaction>
</comment>
<dbReference type="GO" id="GO:0015977">
    <property type="term" value="P:carbon fixation"/>
    <property type="evidence" value="ECO:0007669"/>
    <property type="project" value="UniProtKB-KW"/>
</dbReference>
<dbReference type="InterPro" id="IPR015813">
    <property type="entry name" value="Pyrv/PenolPyrv_kinase-like_dom"/>
</dbReference>
<evidence type="ECO:0000256" key="4">
    <source>
        <dbReference type="ARBA" id="ARBA00012305"/>
    </source>
</evidence>
<dbReference type="NCBIfam" id="NF000584">
    <property type="entry name" value="PRK00009.1"/>
    <property type="match status" value="1"/>
</dbReference>